<sequence length="399" mass="43076">MAEQPFLNTYGRLPIVFEHGRGPWLYDVDGNRYFDTFSGIAVCGLGHAHPAVAEAISEQAGRLVHCSNLFHATQQQKLAHRLCGVSGMDGVFFANSGSEANEAAIKLARLYGHQRGVHSPSILVMDRSFHGRTLATLTATGNRRVQAGFEPLVSGFVRAPFNDLDAISAIARSNHSIVAVMLEPVQGEGGVNIADPAWLQGIREICDHHGWLMMLDEVQTGNGRTGAYFAYQSYGVLPDVVTTAKGLGNGVPIGACLARGVAAQTFQPGHHGSTFGGGALACAAANAVIETIRDEDLAERARQLGERIRDRLQRIFQGVDYIREIRGMGLMIGIELSAPCAELVPLAKTQGLLLNVVAERVIRLLPPLTLSDEEADLLVDQLTRVIKLYAADDRQTPRP</sequence>
<dbReference type="InterPro" id="IPR015422">
    <property type="entry name" value="PyrdxlP-dep_Trfase_small"/>
</dbReference>
<comment type="cofactor">
    <cofactor evidence="5">
        <name>pyridoxal 5'-phosphate</name>
        <dbReference type="ChEBI" id="CHEBI:597326"/>
    </cofactor>
    <text evidence="5">Binds 1 pyridoxal phosphate per subunit.</text>
</comment>
<comment type="catalytic activity">
    <reaction evidence="5">
        <text>N(2)-acetyl-L-ornithine + 2-oxoglutarate = N-acetyl-L-glutamate 5-semialdehyde + L-glutamate</text>
        <dbReference type="Rhea" id="RHEA:18049"/>
        <dbReference type="ChEBI" id="CHEBI:16810"/>
        <dbReference type="ChEBI" id="CHEBI:29123"/>
        <dbReference type="ChEBI" id="CHEBI:29985"/>
        <dbReference type="ChEBI" id="CHEBI:57805"/>
        <dbReference type="EC" id="2.6.1.11"/>
    </reaction>
</comment>
<dbReference type="OrthoDB" id="9801052at2"/>
<evidence type="ECO:0000313" key="6">
    <source>
        <dbReference type="EMBL" id="PAV27213.1"/>
    </source>
</evidence>
<keyword evidence="8" id="KW-1185">Reference proteome</keyword>
<evidence type="ECO:0000313" key="7">
    <source>
        <dbReference type="EMBL" id="PVY78951.1"/>
    </source>
</evidence>
<keyword evidence="5" id="KW-0055">Arginine biosynthesis</keyword>
<organism evidence="6 8">
    <name type="scientific">Tamilnaduibacter salinus</name>
    <dbReference type="NCBI Taxonomy" id="1484056"/>
    <lineage>
        <taxon>Bacteria</taxon>
        <taxon>Pseudomonadati</taxon>
        <taxon>Pseudomonadota</taxon>
        <taxon>Gammaproteobacteria</taxon>
        <taxon>Pseudomonadales</taxon>
        <taxon>Marinobacteraceae</taxon>
        <taxon>Tamilnaduibacter</taxon>
    </lineage>
</organism>
<dbReference type="NCBIfam" id="NF002325">
    <property type="entry name" value="PRK01278.1"/>
    <property type="match status" value="1"/>
</dbReference>
<dbReference type="Proteomes" id="UP000218332">
    <property type="component" value="Unassembled WGS sequence"/>
</dbReference>
<dbReference type="GO" id="GO:0042802">
    <property type="term" value="F:identical protein binding"/>
    <property type="evidence" value="ECO:0007669"/>
    <property type="project" value="TreeGrafter"/>
</dbReference>
<dbReference type="InterPro" id="IPR005814">
    <property type="entry name" value="Aminotrans_3"/>
</dbReference>
<dbReference type="InterPro" id="IPR004636">
    <property type="entry name" value="AcOrn/SuccOrn_fam"/>
</dbReference>
<protein>
    <recommendedName>
        <fullName evidence="5">Acetylornithine aminotransferase</fullName>
        <shortName evidence="5">ACOAT</shortName>
        <ecNumber evidence="5">2.6.1.11</ecNumber>
    </recommendedName>
</protein>
<evidence type="ECO:0000256" key="4">
    <source>
        <dbReference type="ARBA" id="ARBA00022898"/>
    </source>
</evidence>
<comment type="caution">
    <text evidence="5">Lacks conserved residue(s) required for the propagation of feature annotation.</text>
</comment>
<dbReference type="SUPFAM" id="SSF53383">
    <property type="entry name" value="PLP-dependent transferases"/>
    <property type="match status" value="1"/>
</dbReference>
<feature type="binding site" evidence="5">
    <location>
        <position position="129"/>
    </location>
    <ligand>
        <name>pyridoxal 5'-phosphate</name>
        <dbReference type="ChEBI" id="CHEBI:597326"/>
    </ligand>
</feature>
<keyword evidence="2 5" id="KW-0028">Amino-acid biosynthesis</keyword>
<dbReference type="Gene3D" id="3.40.640.10">
    <property type="entry name" value="Type I PLP-dependent aspartate aminotransferase-like (Major domain)"/>
    <property type="match status" value="1"/>
</dbReference>
<dbReference type="RefSeq" id="WP_095609756.1">
    <property type="nucleotide sequence ID" value="NZ_NMPM01000008.1"/>
</dbReference>
<keyword evidence="4 5" id="KW-0663">Pyridoxal phosphate</keyword>
<feature type="modified residue" description="N6-(pyridoxal phosphate)lysine" evidence="5">
    <location>
        <position position="245"/>
    </location>
</feature>
<comment type="subcellular location">
    <subcellularLocation>
        <location evidence="5">Cytoplasm</location>
    </subcellularLocation>
</comment>
<dbReference type="InterPro" id="IPR049704">
    <property type="entry name" value="Aminotrans_3_PPA_site"/>
</dbReference>
<dbReference type="EMBL" id="QEKQ01000001">
    <property type="protein sequence ID" value="PVY78951.1"/>
    <property type="molecule type" value="Genomic_DNA"/>
</dbReference>
<dbReference type="HAMAP" id="MF_01107">
    <property type="entry name" value="ArgD_aminotrans_3"/>
    <property type="match status" value="1"/>
</dbReference>
<feature type="binding site" evidence="5">
    <location>
        <begin position="216"/>
        <end position="219"/>
    </location>
    <ligand>
        <name>pyridoxal 5'-phosphate</name>
        <dbReference type="ChEBI" id="CHEBI:597326"/>
    </ligand>
</feature>
<feature type="binding site" evidence="5">
    <location>
        <position position="132"/>
    </location>
    <ligand>
        <name>N(2)-acetyl-L-ornithine</name>
        <dbReference type="ChEBI" id="CHEBI:57805"/>
    </ligand>
</feature>
<dbReference type="GO" id="GO:0005737">
    <property type="term" value="C:cytoplasm"/>
    <property type="evidence" value="ECO:0007669"/>
    <property type="project" value="UniProtKB-SubCell"/>
</dbReference>
<feature type="binding site" evidence="5">
    <location>
        <position position="273"/>
    </location>
    <ligand>
        <name>N(2)-acetyl-L-ornithine</name>
        <dbReference type="ChEBI" id="CHEBI:57805"/>
    </ligand>
</feature>
<dbReference type="Proteomes" id="UP000245887">
    <property type="component" value="Unassembled WGS sequence"/>
</dbReference>
<proteinExistence type="inferred from homology"/>
<keyword evidence="3 5" id="KW-0808">Transferase</keyword>
<dbReference type="PIRSF" id="PIRSF000521">
    <property type="entry name" value="Transaminase_4ab_Lys_Orn"/>
    <property type="match status" value="1"/>
</dbReference>
<evidence type="ECO:0000313" key="8">
    <source>
        <dbReference type="Proteomes" id="UP000218332"/>
    </source>
</evidence>
<evidence type="ECO:0000256" key="2">
    <source>
        <dbReference type="ARBA" id="ARBA00022605"/>
    </source>
</evidence>
<gene>
    <name evidence="5" type="primary">argD</name>
    <name evidence="7" type="ORF">C8D92_101157</name>
    <name evidence="6" type="ORF">CF392_01810</name>
</gene>
<comment type="caution">
    <text evidence="6">The sequence shown here is derived from an EMBL/GenBank/DDBJ whole genome shotgun (WGS) entry which is preliminary data.</text>
</comment>
<evidence type="ECO:0000313" key="9">
    <source>
        <dbReference type="Proteomes" id="UP000245887"/>
    </source>
</evidence>
<dbReference type="PANTHER" id="PTHR11986:SF79">
    <property type="entry name" value="ACETYLORNITHINE AMINOTRANSFERASE, MITOCHONDRIAL"/>
    <property type="match status" value="1"/>
</dbReference>
<evidence type="ECO:0000256" key="1">
    <source>
        <dbReference type="ARBA" id="ARBA00022576"/>
    </source>
</evidence>
<reference evidence="6 8" key="1">
    <citation type="submission" date="2017-07" db="EMBL/GenBank/DDBJ databases">
        <title>Tamlnaduibacter salinus (Mi-7) genome sequencing.</title>
        <authorList>
            <person name="Verma A."/>
            <person name="Krishnamurthi S."/>
        </authorList>
    </citation>
    <scope>NUCLEOTIDE SEQUENCE [LARGE SCALE GENOMIC DNA]</scope>
    <source>
        <strain evidence="6 8">Mi-7</strain>
    </source>
</reference>
<dbReference type="NCBIfam" id="TIGR00707">
    <property type="entry name" value="argD"/>
    <property type="match status" value="1"/>
</dbReference>
<accession>A0A2A2I835</accession>
<comment type="subunit">
    <text evidence="5">Homodimer.</text>
</comment>
<dbReference type="Pfam" id="PF00202">
    <property type="entry name" value="Aminotran_3"/>
    <property type="match status" value="1"/>
</dbReference>
<keyword evidence="5" id="KW-0963">Cytoplasm</keyword>
<comment type="pathway">
    <text evidence="5">Amino-acid biosynthesis; L-arginine biosynthesis; N(2)-acetyl-L-ornithine from L-glutamate: step 4/4.</text>
</comment>
<dbReference type="FunFam" id="3.40.640.10:FF:000004">
    <property type="entry name" value="Acetylornithine aminotransferase"/>
    <property type="match status" value="1"/>
</dbReference>
<dbReference type="CDD" id="cd00610">
    <property type="entry name" value="OAT_like"/>
    <property type="match status" value="1"/>
</dbReference>
<evidence type="ECO:0000256" key="3">
    <source>
        <dbReference type="ARBA" id="ARBA00022679"/>
    </source>
</evidence>
<dbReference type="Gene3D" id="3.90.1150.10">
    <property type="entry name" value="Aspartate Aminotransferase, domain 1"/>
    <property type="match status" value="1"/>
</dbReference>
<dbReference type="UniPathway" id="UPA00068">
    <property type="reaction ID" value="UER00109"/>
</dbReference>
<comment type="similarity">
    <text evidence="5">Belongs to the class-III pyridoxal-phosphate-dependent aminotransferase family. ArgD subfamily.</text>
</comment>
<dbReference type="EC" id="2.6.1.11" evidence="5"/>
<reference evidence="7 9" key="2">
    <citation type="submission" date="2018-04" db="EMBL/GenBank/DDBJ databases">
        <title>Genomic Encyclopedia of Type Strains, Phase IV (KMG-IV): sequencing the most valuable type-strain genomes for metagenomic binning, comparative biology and taxonomic classification.</title>
        <authorList>
            <person name="Goeker M."/>
        </authorList>
    </citation>
    <scope>NUCLEOTIDE SEQUENCE [LARGE SCALE GENOMIC DNA]</scope>
    <source>
        <strain evidence="7 9">DSM 28688</strain>
    </source>
</reference>
<dbReference type="InterPro" id="IPR015421">
    <property type="entry name" value="PyrdxlP-dep_Trfase_major"/>
</dbReference>
<evidence type="ECO:0000256" key="5">
    <source>
        <dbReference type="HAMAP-Rule" id="MF_01107"/>
    </source>
</evidence>
<dbReference type="PANTHER" id="PTHR11986">
    <property type="entry name" value="AMINOTRANSFERASE CLASS III"/>
    <property type="match status" value="1"/>
</dbReference>
<dbReference type="AlphaFoldDB" id="A0A2A2I835"/>
<dbReference type="InterPro" id="IPR050103">
    <property type="entry name" value="Class-III_PLP-dep_AT"/>
</dbReference>
<name>A0A2A2I835_9GAMM</name>
<dbReference type="GO" id="GO:0006526">
    <property type="term" value="P:L-arginine biosynthetic process"/>
    <property type="evidence" value="ECO:0007669"/>
    <property type="project" value="UniProtKB-UniRule"/>
</dbReference>
<comment type="miscellaneous">
    <text evidence="5">May also have succinyldiaminopimelate aminotransferase activity, thus carrying out the corresponding step in lysine biosynthesis.</text>
</comment>
<dbReference type="GO" id="GO:0003992">
    <property type="term" value="F:N2-acetyl-L-ornithine:2-oxoglutarate 5-aminotransferase activity"/>
    <property type="evidence" value="ECO:0007669"/>
    <property type="project" value="UniProtKB-UniRule"/>
</dbReference>
<feature type="binding site" evidence="5">
    <location>
        <position position="274"/>
    </location>
    <ligand>
        <name>pyridoxal 5'-phosphate</name>
        <dbReference type="ChEBI" id="CHEBI:597326"/>
    </ligand>
</feature>
<dbReference type="PROSITE" id="PS00600">
    <property type="entry name" value="AA_TRANSFER_CLASS_3"/>
    <property type="match status" value="1"/>
</dbReference>
<dbReference type="EMBL" id="NMPM01000008">
    <property type="protein sequence ID" value="PAV27213.1"/>
    <property type="molecule type" value="Genomic_DNA"/>
</dbReference>
<dbReference type="InterPro" id="IPR015424">
    <property type="entry name" value="PyrdxlP-dep_Trfase"/>
</dbReference>
<keyword evidence="1 5" id="KW-0032">Aminotransferase</keyword>
<dbReference type="GO" id="GO:0030170">
    <property type="term" value="F:pyridoxal phosphate binding"/>
    <property type="evidence" value="ECO:0007669"/>
    <property type="project" value="InterPro"/>
</dbReference>